<feature type="domain" description="HTH rpiR-type" evidence="4">
    <location>
        <begin position="5"/>
        <end position="81"/>
    </location>
</feature>
<evidence type="ECO:0000259" key="5">
    <source>
        <dbReference type="PROSITE" id="PS51464"/>
    </source>
</evidence>
<keyword evidence="1" id="KW-0805">Transcription regulation</keyword>
<dbReference type="CDD" id="cd05013">
    <property type="entry name" value="SIS_RpiR"/>
    <property type="match status" value="1"/>
</dbReference>
<gene>
    <name evidence="6" type="ORF">C8J48_1669</name>
</gene>
<dbReference type="PROSITE" id="PS51464">
    <property type="entry name" value="SIS"/>
    <property type="match status" value="1"/>
</dbReference>
<dbReference type="Proteomes" id="UP000241639">
    <property type="component" value="Unassembled WGS sequence"/>
</dbReference>
<evidence type="ECO:0000259" key="4">
    <source>
        <dbReference type="PROSITE" id="PS51071"/>
    </source>
</evidence>
<dbReference type="GO" id="GO:0003700">
    <property type="term" value="F:DNA-binding transcription factor activity"/>
    <property type="evidence" value="ECO:0007669"/>
    <property type="project" value="InterPro"/>
</dbReference>
<dbReference type="InterPro" id="IPR009057">
    <property type="entry name" value="Homeodomain-like_sf"/>
</dbReference>
<dbReference type="PANTHER" id="PTHR30514">
    <property type="entry name" value="GLUCOKINASE"/>
    <property type="match status" value="1"/>
</dbReference>
<comment type="caution">
    <text evidence="6">The sequence shown here is derived from an EMBL/GenBank/DDBJ whole genome shotgun (WGS) entry which is preliminary data.</text>
</comment>
<dbReference type="PANTHER" id="PTHR30514:SF18">
    <property type="entry name" value="RPIR-FAMILY TRANSCRIPTIONAL REGULATOR"/>
    <property type="match status" value="1"/>
</dbReference>
<dbReference type="Pfam" id="PF01418">
    <property type="entry name" value="HTH_6"/>
    <property type="match status" value="1"/>
</dbReference>
<proteinExistence type="predicted"/>
<evidence type="ECO:0000313" key="6">
    <source>
        <dbReference type="EMBL" id="PTM59068.1"/>
    </source>
</evidence>
<dbReference type="PROSITE" id="PS51071">
    <property type="entry name" value="HTH_RPIR"/>
    <property type="match status" value="1"/>
</dbReference>
<accession>A0A2T4ZAZ8</accession>
<dbReference type="SUPFAM" id="SSF53697">
    <property type="entry name" value="SIS domain"/>
    <property type="match status" value="1"/>
</dbReference>
<organism evidence="6 7">
    <name type="scientific">Desmospora activa DSM 45169</name>
    <dbReference type="NCBI Taxonomy" id="1121389"/>
    <lineage>
        <taxon>Bacteria</taxon>
        <taxon>Bacillati</taxon>
        <taxon>Bacillota</taxon>
        <taxon>Bacilli</taxon>
        <taxon>Bacillales</taxon>
        <taxon>Thermoactinomycetaceae</taxon>
        <taxon>Desmospora</taxon>
    </lineage>
</organism>
<sequence>MEERDRVWDRIRNKSGEMSRAHKKIASCLEKHSESAPFLTAAKLAEEAGVGEATVVRFAVSLGFSGYTEMQKSLQREFRERLTTVERLKISEEVYPEESRIAYEILKDDLSNLRQTMNGLDGAAFKEAVDRINGASRIRVVAFRSSHALGYFFTFYLHLIHSDTELIESSDTMLEKLSPLGEKDLVVGIGFPRVTSRTVQALQFVRSRNVPILAITDSHTSPLVGAGDTVLTASSRLPSIVDSFTAPLSLINALVTAVGREHHSITARRLQEMEELWKKEGIYFTGD</sequence>
<evidence type="ECO:0000256" key="1">
    <source>
        <dbReference type="ARBA" id="ARBA00023015"/>
    </source>
</evidence>
<dbReference type="InterPro" id="IPR035472">
    <property type="entry name" value="RpiR-like_SIS"/>
</dbReference>
<name>A0A2T4ZAZ8_9BACL</name>
<dbReference type="InterPro" id="IPR000281">
    <property type="entry name" value="HTH_RpiR"/>
</dbReference>
<dbReference type="InterPro" id="IPR047640">
    <property type="entry name" value="RpiR-like"/>
</dbReference>
<dbReference type="GO" id="GO:0097367">
    <property type="term" value="F:carbohydrate derivative binding"/>
    <property type="evidence" value="ECO:0007669"/>
    <property type="project" value="InterPro"/>
</dbReference>
<dbReference type="Pfam" id="PF01380">
    <property type="entry name" value="SIS"/>
    <property type="match status" value="1"/>
</dbReference>
<keyword evidence="7" id="KW-1185">Reference proteome</keyword>
<evidence type="ECO:0000256" key="3">
    <source>
        <dbReference type="ARBA" id="ARBA00023163"/>
    </source>
</evidence>
<protein>
    <submittedName>
        <fullName evidence="6">RpiR family transcriptional regulator</fullName>
    </submittedName>
</protein>
<evidence type="ECO:0000256" key="2">
    <source>
        <dbReference type="ARBA" id="ARBA00023125"/>
    </source>
</evidence>
<dbReference type="SUPFAM" id="SSF46689">
    <property type="entry name" value="Homeodomain-like"/>
    <property type="match status" value="1"/>
</dbReference>
<dbReference type="InterPro" id="IPR046348">
    <property type="entry name" value="SIS_dom_sf"/>
</dbReference>
<dbReference type="OrthoDB" id="2930at2"/>
<keyword evidence="3" id="KW-0804">Transcription</keyword>
<evidence type="ECO:0000313" key="7">
    <source>
        <dbReference type="Proteomes" id="UP000241639"/>
    </source>
</evidence>
<dbReference type="Gene3D" id="1.10.10.10">
    <property type="entry name" value="Winged helix-like DNA-binding domain superfamily/Winged helix DNA-binding domain"/>
    <property type="match status" value="1"/>
</dbReference>
<keyword evidence="2" id="KW-0238">DNA-binding</keyword>
<reference evidence="6 7" key="1">
    <citation type="submission" date="2018-04" db="EMBL/GenBank/DDBJ databases">
        <title>Genomic Encyclopedia of Archaeal and Bacterial Type Strains, Phase II (KMG-II): from individual species to whole genera.</title>
        <authorList>
            <person name="Goeker M."/>
        </authorList>
    </citation>
    <scope>NUCLEOTIDE SEQUENCE [LARGE SCALE GENOMIC DNA]</scope>
    <source>
        <strain evidence="6 7">DSM 45169</strain>
    </source>
</reference>
<dbReference type="AlphaFoldDB" id="A0A2T4ZAZ8"/>
<dbReference type="GO" id="GO:1901135">
    <property type="term" value="P:carbohydrate derivative metabolic process"/>
    <property type="evidence" value="ECO:0007669"/>
    <property type="project" value="InterPro"/>
</dbReference>
<dbReference type="EMBL" id="PZZP01000001">
    <property type="protein sequence ID" value="PTM59068.1"/>
    <property type="molecule type" value="Genomic_DNA"/>
</dbReference>
<dbReference type="GO" id="GO:0003677">
    <property type="term" value="F:DNA binding"/>
    <property type="evidence" value="ECO:0007669"/>
    <property type="project" value="UniProtKB-KW"/>
</dbReference>
<feature type="domain" description="SIS" evidence="5">
    <location>
        <begin position="128"/>
        <end position="275"/>
    </location>
</feature>
<dbReference type="InterPro" id="IPR001347">
    <property type="entry name" value="SIS_dom"/>
</dbReference>
<dbReference type="Gene3D" id="3.40.50.10490">
    <property type="entry name" value="Glucose-6-phosphate isomerase like protein, domain 1"/>
    <property type="match status" value="1"/>
</dbReference>
<dbReference type="InterPro" id="IPR036388">
    <property type="entry name" value="WH-like_DNA-bd_sf"/>
</dbReference>
<dbReference type="RefSeq" id="WP_107725793.1">
    <property type="nucleotide sequence ID" value="NZ_PZZP01000001.1"/>
</dbReference>